<evidence type="ECO:0000256" key="2">
    <source>
        <dbReference type="ARBA" id="ARBA00005085"/>
    </source>
</evidence>
<dbReference type="HOGENOM" id="CLU_022986_3_1_1"/>
<evidence type="ECO:0000259" key="5">
    <source>
        <dbReference type="PROSITE" id="PS51733"/>
    </source>
</evidence>
<dbReference type="OrthoDB" id="201621at2759"/>
<proteinExistence type="inferred from homology"/>
<dbReference type="STRING" id="933084.A0A067QDH5"/>
<evidence type="ECO:0000313" key="6">
    <source>
        <dbReference type="EMBL" id="KDQ64230.1"/>
    </source>
</evidence>
<dbReference type="SUPFAM" id="SSF55681">
    <property type="entry name" value="Class II aaRS and biotin synthetases"/>
    <property type="match status" value="1"/>
</dbReference>
<dbReference type="EMBL" id="KL197709">
    <property type="protein sequence ID" value="KDQ64230.1"/>
    <property type="molecule type" value="Genomic_DNA"/>
</dbReference>
<dbReference type="NCBIfam" id="TIGR00545">
    <property type="entry name" value="lipoyltrans"/>
    <property type="match status" value="1"/>
</dbReference>
<comment type="function">
    <text evidence="1">Catalyzes both the ATP-dependent activation of exogenously supplied lipoate to lipoyl-AMP and the transfer of the activated lipoyl onto the lipoyl domains of lipoate-dependent enzymes.</text>
</comment>
<dbReference type="GO" id="GO:0009249">
    <property type="term" value="P:protein lipoylation"/>
    <property type="evidence" value="ECO:0007669"/>
    <property type="project" value="InterPro"/>
</dbReference>
<dbReference type="PANTHER" id="PTHR12561:SF3">
    <property type="entry name" value="LIPOYLTRANSFERASE 1, MITOCHONDRIAL"/>
    <property type="match status" value="1"/>
</dbReference>
<dbReference type="AlphaFoldDB" id="A0A067QDH5"/>
<dbReference type="FunCoup" id="A0A067QDH5">
    <property type="interactions" value="274"/>
</dbReference>
<sequence>MFPHLLPSLPKTLRHSRRFLSTCSSPLSPHHSIYLSRSTNPYFNLSLEDWLFRHKSHKEPLLLLYRDDPCVVIGRNQNPWKEVNLGALKKAGVPCIRRRSGGGTVYHDLGNTNYSIHLPRSSFDRNVTSDLVLRAVRSMGIDARVNDRNDICVGPEKMSPFSTMNLPRSAYKIVNNRAYHHGTMLISTRLDTLGDLLHSTKETMETKGVASVRSPVCNLRQWSESVSHDAFVDAVVTQFRQEYGIDEEVHSVEENAETRNVEYIRHGMTELPSWDWAYGQTPEFTFTIHQLFECGQVTAQIRSKHGVILSCSLALTPLRGGDTSQELQEELGELGKQLEGQRYGFVDEARLRNEIGDHTKAVWEWLREQMDT</sequence>
<dbReference type="InterPro" id="IPR004562">
    <property type="entry name" value="LipoylTrfase_LipoateP_Ligase"/>
</dbReference>
<feature type="domain" description="BPL/LPL catalytic" evidence="5">
    <location>
        <begin position="56"/>
        <end position="247"/>
    </location>
</feature>
<dbReference type="GO" id="GO:0017118">
    <property type="term" value="F:lipoyltransferase activity"/>
    <property type="evidence" value="ECO:0007669"/>
    <property type="project" value="TreeGrafter"/>
</dbReference>
<evidence type="ECO:0000313" key="7">
    <source>
        <dbReference type="Proteomes" id="UP000027265"/>
    </source>
</evidence>
<dbReference type="PANTHER" id="PTHR12561">
    <property type="entry name" value="LIPOATE-PROTEIN LIGASE"/>
    <property type="match status" value="1"/>
</dbReference>
<dbReference type="Gene3D" id="3.30.390.50">
    <property type="entry name" value="CO dehydrogenase flavoprotein, C-terminal domain"/>
    <property type="match status" value="1"/>
</dbReference>
<dbReference type="InParanoid" id="A0A067QDH5"/>
<gene>
    <name evidence="6" type="ORF">JAAARDRAFT_118000</name>
</gene>
<name>A0A067QDH5_9AGAM</name>
<dbReference type="Gene3D" id="3.30.930.10">
    <property type="entry name" value="Bira Bifunctional Protein, Domain 2"/>
    <property type="match status" value="1"/>
</dbReference>
<evidence type="ECO:0000256" key="3">
    <source>
        <dbReference type="ARBA" id="ARBA00008242"/>
    </source>
</evidence>
<comment type="pathway">
    <text evidence="2">Protein modification; protein lipoylation via exogenous pathway; protein N(6)-(lipoyl)lysine from lipoate: step 2/2.</text>
</comment>
<evidence type="ECO:0000256" key="4">
    <source>
        <dbReference type="ARBA" id="ARBA00015925"/>
    </source>
</evidence>
<dbReference type="Proteomes" id="UP000027265">
    <property type="component" value="Unassembled WGS sequence"/>
</dbReference>
<keyword evidence="7" id="KW-1185">Reference proteome</keyword>
<dbReference type="PROSITE" id="PS51733">
    <property type="entry name" value="BPL_LPL_CATALYTIC"/>
    <property type="match status" value="1"/>
</dbReference>
<evidence type="ECO:0000256" key="1">
    <source>
        <dbReference type="ARBA" id="ARBA00003253"/>
    </source>
</evidence>
<dbReference type="GO" id="GO:0005739">
    <property type="term" value="C:mitochondrion"/>
    <property type="evidence" value="ECO:0007669"/>
    <property type="project" value="TreeGrafter"/>
</dbReference>
<dbReference type="InterPro" id="IPR045864">
    <property type="entry name" value="aa-tRNA-synth_II/BPL/LPL"/>
</dbReference>
<dbReference type="Pfam" id="PF21948">
    <property type="entry name" value="LplA-B_cat"/>
    <property type="match status" value="1"/>
</dbReference>
<dbReference type="InterPro" id="IPR004143">
    <property type="entry name" value="BPL_LPL_catalytic"/>
</dbReference>
<organism evidence="6 7">
    <name type="scientific">Jaapia argillacea MUCL 33604</name>
    <dbReference type="NCBI Taxonomy" id="933084"/>
    <lineage>
        <taxon>Eukaryota</taxon>
        <taxon>Fungi</taxon>
        <taxon>Dikarya</taxon>
        <taxon>Basidiomycota</taxon>
        <taxon>Agaricomycotina</taxon>
        <taxon>Agaricomycetes</taxon>
        <taxon>Agaricomycetidae</taxon>
        <taxon>Jaapiales</taxon>
        <taxon>Jaapiaceae</taxon>
        <taxon>Jaapia</taxon>
    </lineage>
</organism>
<protein>
    <recommendedName>
        <fullName evidence="4">Putative lipoate-protein ligase A</fullName>
    </recommendedName>
</protein>
<reference evidence="7" key="1">
    <citation type="journal article" date="2014" name="Proc. Natl. Acad. Sci. U.S.A.">
        <title>Extensive sampling of basidiomycete genomes demonstrates inadequacy of the white-rot/brown-rot paradigm for wood decay fungi.</title>
        <authorList>
            <person name="Riley R."/>
            <person name="Salamov A.A."/>
            <person name="Brown D.W."/>
            <person name="Nagy L.G."/>
            <person name="Floudas D."/>
            <person name="Held B.W."/>
            <person name="Levasseur A."/>
            <person name="Lombard V."/>
            <person name="Morin E."/>
            <person name="Otillar R."/>
            <person name="Lindquist E.A."/>
            <person name="Sun H."/>
            <person name="LaButti K.M."/>
            <person name="Schmutz J."/>
            <person name="Jabbour D."/>
            <person name="Luo H."/>
            <person name="Baker S.E."/>
            <person name="Pisabarro A.G."/>
            <person name="Walton J.D."/>
            <person name="Blanchette R.A."/>
            <person name="Henrissat B."/>
            <person name="Martin F."/>
            <person name="Cullen D."/>
            <person name="Hibbett D.S."/>
            <person name="Grigoriev I.V."/>
        </authorList>
    </citation>
    <scope>NUCLEOTIDE SEQUENCE [LARGE SCALE GENOMIC DNA]</scope>
    <source>
        <strain evidence="7">MUCL 33604</strain>
    </source>
</reference>
<dbReference type="CDD" id="cd16443">
    <property type="entry name" value="LplA"/>
    <property type="match status" value="1"/>
</dbReference>
<accession>A0A067QDH5</accession>
<comment type="similarity">
    <text evidence="3">Belongs to the LplA family.</text>
</comment>
<dbReference type="UniPathway" id="UPA00537">
    <property type="reaction ID" value="UER00595"/>
</dbReference>